<evidence type="ECO:0000256" key="6">
    <source>
        <dbReference type="SAM" id="MobiDB-lite"/>
    </source>
</evidence>
<dbReference type="Pfam" id="PF07227">
    <property type="entry name" value="PHD_Oberon"/>
    <property type="match status" value="1"/>
</dbReference>
<accession>A0AAD8HJ43</accession>
<reference evidence="8" key="2">
    <citation type="submission" date="2023-05" db="EMBL/GenBank/DDBJ databases">
        <authorList>
            <person name="Schelkunov M.I."/>
        </authorList>
    </citation>
    <scope>NUCLEOTIDE SEQUENCE</scope>
    <source>
        <strain evidence="8">Hsosn_3</strain>
        <tissue evidence="8">Leaf</tissue>
    </source>
</reference>
<evidence type="ECO:0000256" key="5">
    <source>
        <dbReference type="ARBA" id="ARBA00023242"/>
    </source>
</evidence>
<feature type="compositionally biased region" description="Polar residues" evidence="6">
    <location>
        <begin position="460"/>
        <end position="482"/>
    </location>
</feature>
<protein>
    <submittedName>
        <fullName evidence="8">VERNALIZATION-INSENSITIVE</fullName>
    </submittedName>
</protein>
<keyword evidence="4" id="KW-0862">Zinc</keyword>
<dbReference type="SUPFAM" id="SSF49265">
    <property type="entry name" value="Fibronectin type III"/>
    <property type="match status" value="1"/>
</dbReference>
<keyword evidence="5" id="KW-0539">Nucleus</keyword>
<reference evidence="8" key="1">
    <citation type="submission" date="2023-02" db="EMBL/GenBank/DDBJ databases">
        <title>Genome of toxic invasive species Heracleum sosnowskyi carries increased number of genes despite the absence of recent whole-genome duplications.</title>
        <authorList>
            <person name="Schelkunov M."/>
            <person name="Shtratnikova V."/>
            <person name="Makarenko M."/>
            <person name="Klepikova A."/>
            <person name="Omelchenko D."/>
            <person name="Novikova G."/>
            <person name="Obukhova E."/>
            <person name="Bogdanov V."/>
            <person name="Penin A."/>
            <person name="Logacheva M."/>
        </authorList>
    </citation>
    <scope>NUCLEOTIDE SEQUENCE</scope>
    <source>
        <strain evidence="8">Hsosn_3</strain>
        <tissue evidence="8">Leaf</tissue>
    </source>
</reference>
<dbReference type="AlphaFoldDB" id="A0AAD8HJ43"/>
<dbReference type="InterPro" id="IPR032881">
    <property type="entry name" value="Oberon-like_PHD"/>
</dbReference>
<dbReference type="Proteomes" id="UP001237642">
    <property type="component" value="Unassembled WGS sequence"/>
</dbReference>
<evidence type="ECO:0000259" key="7">
    <source>
        <dbReference type="PROSITE" id="PS50853"/>
    </source>
</evidence>
<evidence type="ECO:0000256" key="1">
    <source>
        <dbReference type="ARBA" id="ARBA00004123"/>
    </source>
</evidence>
<keyword evidence="9" id="KW-1185">Reference proteome</keyword>
<feature type="region of interest" description="Disordered" evidence="6">
    <location>
        <begin position="460"/>
        <end position="505"/>
    </location>
</feature>
<comment type="subcellular location">
    <subcellularLocation>
        <location evidence="1">Nucleus</location>
    </subcellularLocation>
</comment>
<dbReference type="InterPro" id="IPR044514">
    <property type="entry name" value="VIN3-like"/>
</dbReference>
<dbReference type="GO" id="GO:0005634">
    <property type="term" value="C:nucleus"/>
    <property type="evidence" value="ECO:0007669"/>
    <property type="project" value="UniProtKB-SubCell"/>
</dbReference>
<name>A0AAD8HJ43_9APIA</name>
<keyword evidence="2" id="KW-0479">Metal-binding</keyword>
<dbReference type="GO" id="GO:0010048">
    <property type="term" value="P:vernalization response"/>
    <property type="evidence" value="ECO:0007669"/>
    <property type="project" value="InterPro"/>
</dbReference>
<dbReference type="EMBL" id="JAUIZM010000009">
    <property type="protein sequence ID" value="KAK1367015.1"/>
    <property type="molecule type" value="Genomic_DNA"/>
</dbReference>
<dbReference type="GO" id="GO:0040029">
    <property type="term" value="P:epigenetic regulation of gene expression"/>
    <property type="evidence" value="ECO:0007669"/>
    <property type="project" value="InterPro"/>
</dbReference>
<evidence type="ECO:0000313" key="8">
    <source>
        <dbReference type="EMBL" id="KAK1367015.1"/>
    </source>
</evidence>
<evidence type="ECO:0000313" key="9">
    <source>
        <dbReference type="Proteomes" id="UP001237642"/>
    </source>
</evidence>
<dbReference type="PANTHER" id="PTHR46286">
    <property type="entry name" value="VIN3-LIKE PROTEIN 2-RELATED"/>
    <property type="match status" value="1"/>
</dbReference>
<dbReference type="InterPro" id="IPR003961">
    <property type="entry name" value="FN3_dom"/>
</dbReference>
<feature type="domain" description="Fibronectin type-III" evidence="7">
    <location>
        <begin position="329"/>
        <end position="428"/>
    </location>
</feature>
<dbReference type="Pfam" id="PF23376">
    <property type="entry name" value="Fn3_VIN3"/>
    <property type="match status" value="1"/>
</dbReference>
<dbReference type="InterPro" id="IPR036116">
    <property type="entry name" value="FN3_sf"/>
</dbReference>
<organism evidence="8 9">
    <name type="scientific">Heracleum sosnowskyi</name>
    <dbReference type="NCBI Taxonomy" id="360622"/>
    <lineage>
        <taxon>Eukaryota</taxon>
        <taxon>Viridiplantae</taxon>
        <taxon>Streptophyta</taxon>
        <taxon>Embryophyta</taxon>
        <taxon>Tracheophyta</taxon>
        <taxon>Spermatophyta</taxon>
        <taxon>Magnoliopsida</taxon>
        <taxon>eudicotyledons</taxon>
        <taxon>Gunneridae</taxon>
        <taxon>Pentapetalae</taxon>
        <taxon>asterids</taxon>
        <taxon>campanulids</taxon>
        <taxon>Apiales</taxon>
        <taxon>Apiaceae</taxon>
        <taxon>Apioideae</taxon>
        <taxon>apioid superclade</taxon>
        <taxon>Tordylieae</taxon>
        <taxon>Tordyliinae</taxon>
        <taxon>Heracleum</taxon>
    </lineage>
</organism>
<evidence type="ECO:0000256" key="2">
    <source>
        <dbReference type="ARBA" id="ARBA00022723"/>
    </source>
</evidence>
<dbReference type="PANTHER" id="PTHR46286:SF6">
    <property type="entry name" value="OS08G0220600 PROTEIN"/>
    <property type="match status" value="1"/>
</dbReference>
<feature type="compositionally biased region" description="Basic and acidic residues" evidence="6">
    <location>
        <begin position="434"/>
        <end position="445"/>
    </location>
</feature>
<comment type="caution">
    <text evidence="8">The sequence shown here is derived from an EMBL/GenBank/DDBJ whole genome shotgun (WGS) entry which is preliminary data.</text>
</comment>
<keyword evidence="3" id="KW-0863">Zinc-finger</keyword>
<dbReference type="InterPro" id="IPR058585">
    <property type="entry name" value="Fn3_VIN3"/>
</dbReference>
<feature type="region of interest" description="Disordered" evidence="6">
    <location>
        <begin position="425"/>
        <end position="445"/>
    </location>
</feature>
<proteinExistence type="predicted"/>
<dbReference type="Pfam" id="PF23380">
    <property type="entry name" value="VIN3_C"/>
    <property type="match status" value="1"/>
</dbReference>
<dbReference type="CDD" id="cd15521">
    <property type="entry name" value="PHD_VIN3_plant"/>
    <property type="match status" value="1"/>
</dbReference>
<sequence length="591" mass="67423">MYSGMESAFSGFKFDPQLSLVEKRQLVHEIALWSEDAHMVLSSLTRRELLEIICAEMGLERKYSGYTKNQMIEHLLKLISKNYEKTDKSTLNSTENGCKRQRTQEQICHTPVQSDYAPQENMEAEIKISPCENLACRAAMGQGDKFCKRCSCCICHKYDDNKDPSLWLTCESDALDSWESCGVTCHLECALKHEQTGIYKNEYHAKLDGGFYCVTCGKINGLMRTWKKQLLIAKEARRVDVLCLRVSLGLKILRETEKYKELLTIVESCVKALESEVGALEEAAKKMDRHIVNRLSCGNEVQKLCTYAVEVFDSMSPDQWFYHIDQKGPPTCRIHFQESYPDSVVVVLDYKKDLFKNLLGCRLWHRKSTATEYPKEATSIVLMPGKTFKLTNLDPSTEYMFKVSFFSDAEVLGPWEAKWVTPTSTGSPSSNIKLGERKRTMKSGEPKTALICNLEKLPSSNSINETKNHRSPTQDNSSTSPKLNPPLTPFTSEKACCPGWNKEPKESDYEHSVRVIRKLEQDGYLDKDFRVKFLTWFSLKATAQERRVISVFVDTLIEDPSSLAGQLLDAFTEKIYGQQKVISHCCSKMWK</sequence>
<dbReference type="GO" id="GO:0008270">
    <property type="term" value="F:zinc ion binding"/>
    <property type="evidence" value="ECO:0007669"/>
    <property type="project" value="UniProtKB-KW"/>
</dbReference>
<dbReference type="PROSITE" id="PS50853">
    <property type="entry name" value="FN3"/>
    <property type="match status" value="1"/>
</dbReference>
<evidence type="ECO:0000256" key="4">
    <source>
        <dbReference type="ARBA" id="ARBA00022833"/>
    </source>
</evidence>
<evidence type="ECO:0000256" key="3">
    <source>
        <dbReference type="ARBA" id="ARBA00022771"/>
    </source>
</evidence>
<gene>
    <name evidence="8" type="ORF">POM88_042576</name>
</gene>
<dbReference type="InterPro" id="IPR056990">
    <property type="entry name" value="VIN3-like_C"/>
</dbReference>